<proteinExistence type="predicted"/>
<organism evidence="3 4">
    <name type="scientific">Streptomyces vulcanius</name>
    <dbReference type="NCBI Taxonomy" id="1441876"/>
    <lineage>
        <taxon>Bacteria</taxon>
        <taxon>Bacillati</taxon>
        <taxon>Actinomycetota</taxon>
        <taxon>Actinomycetes</taxon>
        <taxon>Kitasatosporales</taxon>
        <taxon>Streptomycetaceae</taxon>
        <taxon>Streptomyces</taxon>
    </lineage>
</organism>
<protein>
    <submittedName>
        <fullName evidence="3">Alpha-isopropylmalate synthase regulatory domain-containing protein</fullName>
    </submittedName>
</protein>
<name>A0ABV9B8J7_9ACTN</name>
<dbReference type="SUPFAM" id="SSF89000">
    <property type="entry name" value="post-HMGL domain-like"/>
    <property type="match status" value="1"/>
</dbReference>
<reference evidence="4" key="1">
    <citation type="journal article" date="2019" name="Int. J. Syst. Evol. Microbiol.">
        <title>The Global Catalogue of Microorganisms (GCM) 10K type strain sequencing project: providing services to taxonomists for standard genome sequencing and annotation.</title>
        <authorList>
            <consortium name="The Broad Institute Genomics Platform"/>
            <consortium name="The Broad Institute Genome Sequencing Center for Infectious Disease"/>
            <person name="Wu L."/>
            <person name="Ma J."/>
        </authorList>
    </citation>
    <scope>NUCLEOTIDE SEQUENCE [LARGE SCALE GENOMIC DNA]</scope>
    <source>
        <strain evidence="4">CGMCC 4.7177</strain>
    </source>
</reference>
<keyword evidence="1" id="KW-0808">Transferase</keyword>
<accession>A0ABV9B8J7</accession>
<dbReference type="Proteomes" id="UP001595839">
    <property type="component" value="Unassembled WGS sequence"/>
</dbReference>
<dbReference type="Pfam" id="PF08502">
    <property type="entry name" value="LeuA_dimer"/>
    <property type="match status" value="1"/>
</dbReference>
<dbReference type="PANTHER" id="PTHR46911">
    <property type="match status" value="1"/>
</dbReference>
<dbReference type="InterPro" id="IPR013709">
    <property type="entry name" value="2-isopropylmalate_synth_dimer"/>
</dbReference>
<dbReference type="PANTHER" id="PTHR46911:SF1">
    <property type="entry name" value="2-ISOPROPYLMALATE SYNTHASE"/>
    <property type="match status" value="1"/>
</dbReference>
<gene>
    <name evidence="3" type="ORF">ACFPIH_55960</name>
</gene>
<dbReference type="Gene3D" id="3.30.160.270">
    <property type="match status" value="1"/>
</dbReference>
<comment type="caution">
    <text evidence="3">The sequence shown here is derived from an EMBL/GenBank/DDBJ whole genome shotgun (WGS) entry which is preliminary data.</text>
</comment>
<sequence>SGKGGIAYVLKNDHKLDLPRRMQIEFSKLIQAKTDAEGGEITAAQIWSVFQDEYLPNPENPWGRIALRDGTHASVASDGGDTLTVEARVDGVDTVLTGHGNGPISAFADALSGLGIDIRVLDYSEHTMSAGAAARAASYIECALDGRVLWGVGIDVNTTWASLRAVTSAVNRLRKAPHSGVANGGTDA</sequence>
<evidence type="ECO:0000313" key="4">
    <source>
        <dbReference type="Proteomes" id="UP001595839"/>
    </source>
</evidence>
<dbReference type="SMART" id="SM00917">
    <property type="entry name" value="LeuA_dimer"/>
    <property type="match status" value="1"/>
</dbReference>
<evidence type="ECO:0000259" key="2">
    <source>
        <dbReference type="SMART" id="SM00917"/>
    </source>
</evidence>
<evidence type="ECO:0000256" key="1">
    <source>
        <dbReference type="ARBA" id="ARBA00022679"/>
    </source>
</evidence>
<dbReference type="SUPFAM" id="SSF110921">
    <property type="entry name" value="2-isopropylmalate synthase LeuA, allosteric (dimerisation) domain"/>
    <property type="match status" value="1"/>
</dbReference>
<keyword evidence="4" id="KW-1185">Reference proteome</keyword>
<feature type="non-terminal residue" evidence="3">
    <location>
        <position position="1"/>
    </location>
</feature>
<dbReference type="EMBL" id="JBHSFK010000097">
    <property type="protein sequence ID" value="MFC4508585.1"/>
    <property type="molecule type" value="Genomic_DNA"/>
</dbReference>
<dbReference type="RefSeq" id="WP_381187997.1">
    <property type="nucleotide sequence ID" value="NZ_JBHSFK010000097.1"/>
</dbReference>
<dbReference type="InterPro" id="IPR036230">
    <property type="entry name" value="LeuA_allosteric_dom_sf"/>
</dbReference>
<feature type="domain" description="2-isopropylmalate synthase LeuA allosteric (dimerisation)" evidence="2">
    <location>
        <begin position="40"/>
        <end position="174"/>
    </location>
</feature>
<evidence type="ECO:0000313" key="3">
    <source>
        <dbReference type="EMBL" id="MFC4508585.1"/>
    </source>
</evidence>